<reference evidence="2 3" key="1">
    <citation type="submission" date="2020-03" db="EMBL/GenBank/DDBJ databases">
        <title>Vagococcus sp. nov., isolated from beetles.</title>
        <authorList>
            <person name="Hyun D.-W."/>
            <person name="Bae J.-W."/>
        </authorList>
    </citation>
    <scope>NUCLEOTIDE SEQUENCE [LARGE SCALE GENOMIC DNA]</scope>
    <source>
        <strain evidence="2 3">HDW17B</strain>
    </source>
</reference>
<dbReference type="RefSeq" id="WP_166034111.1">
    <property type="nucleotide sequence ID" value="NZ_CP049887.1"/>
</dbReference>
<accession>A0A6G8ASG6</accession>
<evidence type="ECO:0000313" key="2">
    <source>
        <dbReference type="EMBL" id="QIL47946.1"/>
    </source>
</evidence>
<gene>
    <name evidence="2" type="ORF">G7082_05070</name>
</gene>
<proteinExistence type="predicted"/>
<keyword evidence="3" id="KW-1185">Reference proteome</keyword>
<dbReference type="AlphaFoldDB" id="A0A6G8ASG6"/>
<dbReference type="KEGG" id="vhy:G7082_05070"/>
<feature type="transmembrane region" description="Helical" evidence="1">
    <location>
        <begin position="32"/>
        <end position="54"/>
    </location>
</feature>
<sequence length="227" mass="26824">MIYLIIFCLIATPSYFLFRGIKSKDKRIKHVLLTLITSLPILMFVSHHIGYYFFKEQLTRDSYVLFEEKFHIPKDEMMVVYDMGQHFEGGHNMLITTKEDYKTWQDEVRKRKTMLNGEEIAEDKIEDVVNNIHNCEITYVAWFKSGTDKAYSFPMTDIDYHQKKKKHQGVDAEITTGKSKFSKVITLSKDLDESKKRIGQYFHYLPPDKDIEDMIQHNIEAGYKIDN</sequence>
<dbReference type="Proteomes" id="UP000501747">
    <property type="component" value="Chromosome"/>
</dbReference>
<dbReference type="EMBL" id="CP049887">
    <property type="protein sequence ID" value="QIL47946.1"/>
    <property type="molecule type" value="Genomic_DNA"/>
</dbReference>
<evidence type="ECO:0000313" key="3">
    <source>
        <dbReference type="Proteomes" id="UP000501747"/>
    </source>
</evidence>
<keyword evidence="1" id="KW-0472">Membrane</keyword>
<protein>
    <submittedName>
        <fullName evidence="2">Uncharacterized protein</fullName>
    </submittedName>
</protein>
<keyword evidence="1" id="KW-0812">Transmembrane</keyword>
<evidence type="ECO:0000256" key="1">
    <source>
        <dbReference type="SAM" id="Phobius"/>
    </source>
</evidence>
<organism evidence="2 3">
    <name type="scientific">Vagococcus hydrophili</name>
    <dbReference type="NCBI Taxonomy" id="2714947"/>
    <lineage>
        <taxon>Bacteria</taxon>
        <taxon>Bacillati</taxon>
        <taxon>Bacillota</taxon>
        <taxon>Bacilli</taxon>
        <taxon>Lactobacillales</taxon>
        <taxon>Enterococcaceae</taxon>
        <taxon>Vagococcus</taxon>
    </lineage>
</organism>
<name>A0A6G8ASG6_9ENTE</name>
<keyword evidence="1" id="KW-1133">Transmembrane helix</keyword>